<dbReference type="Pfam" id="PF03364">
    <property type="entry name" value="Polyketide_cyc"/>
    <property type="match status" value="1"/>
</dbReference>
<comment type="caution">
    <text evidence="3">The sequence shown here is derived from an EMBL/GenBank/DDBJ whole genome shotgun (WGS) entry which is preliminary data.</text>
</comment>
<name>A0A8J2XTH0_9BACT</name>
<reference evidence="3" key="2">
    <citation type="submission" date="2020-09" db="EMBL/GenBank/DDBJ databases">
        <authorList>
            <person name="Sun Q."/>
            <person name="Zhou Y."/>
        </authorList>
    </citation>
    <scope>NUCLEOTIDE SEQUENCE</scope>
    <source>
        <strain evidence="3">CGMCC 1.15448</strain>
    </source>
</reference>
<dbReference type="EMBL" id="BMJC01000002">
    <property type="protein sequence ID" value="GGA99225.1"/>
    <property type="molecule type" value="Genomic_DNA"/>
</dbReference>
<dbReference type="InterPro" id="IPR023393">
    <property type="entry name" value="START-like_dom_sf"/>
</dbReference>
<keyword evidence="4" id="KW-1185">Reference proteome</keyword>
<accession>A0A8J2XTH0</accession>
<dbReference type="PANTHER" id="PTHR33824">
    <property type="entry name" value="POLYKETIDE CYCLASE/DEHYDRASE AND LIPID TRANSPORT SUPERFAMILY PROTEIN"/>
    <property type="match status" value="1"/>
</dbReference>
<organism evidence="3 4">
    <name type="scientific">Puia dinghuensis</name>
    <dbReference type="NCBI Taxonomy" id="1792502"/>
    <lineage>
        <taxon>Bacteria</taxon>
        <taxon>Pseudomonadati</taxon>
        <taxon>Bacteroidota</taxon>
        <taxon>Chitinophagia</taxon>
        <taxon>Chitinophagales</taxon>
        <taxon>Chitinophagaceae</taxon>
        <taxon>Puia</taxon>
    </lineage>
</organism>
<sequence length="223" mass="24983">MQLHNYPDTAPGLGDGNRILSAVGGSLLIYYVAQKHKLDSLLLLGGAYLLYRGISGHCPVSEAWRTDNRPAHSSNINIRTQVVVNKPRGEVYAFWRCLENWPLFMRHLENVDEIDNVTSIWTMKMPGVGDIRWEAKIVKEEKDTELSWASVPGAPIHVTGKINFSSTPGNATRIDVMLSYHAPLGAIGERLARLLTPAFREKIEADIHHFKRYIEDAGKSIPL</sequence>
<feature type="domain" description="Coenzyme Q-binding protein COQ10 START" evidence="2">
    <location>
        <begin position="84"/>
        <end position="200"/>
    </location>
</feature>
<proteinExistence type="inferred from homology"/>
<comment type="similarity">
    <text evidence="1">Belongs to the ribosome association toxin RatA family.</text>
</comment>
<dbReference type="Gene3D" id="3.30.530.20">
    <property type="match status" value="1"/>
</dbReference>
<dbReference type="RefSeq" id="WP_188931662.1">
    <property type="nucleotide sequence ID" value="NZ_BMJC01000002.1"/>
</dbReference>
<protein>
    <recommendedName>
        <fullName evidence="2">Coenzyme Q-binding protein COQ10 START domain-containing protein</fullName>
    </recommendedName>
</protein>
<dbReference type="AlphaFoldDB" id="A0A8J2XTH0"/>
<reference evidence="3" key="1">
    <citation type="journal article" date="2014" name="Int. J. Syst. Evol. Microbiol.">
        <title>Complete genome sequence of Corynebacterium casei LMG S-19264T (=DSM 44701T), isolated from a smear-ripened cheese.</title>
        <authorList>
            <consortium name="US DOE Joint Genome Institute (JGI-PGF)"/>
            <person name="Walter F."/>
            <person name="Albersmeier A."/>
            <person name="Kalinowski J."/>
            <person name="Ruckert C."/>
        </authorList>
    </citation>
    <scope>NUCLEOTIDE SEQUENCE</scope>
    <source>
        <strain evidence="3">CGMCC 1.15448</strain>
    </source>
</reference>
<dbReference type="PANTHER" id="PTHR33824:SF7">
    <property type="entry name" value="POLYKETIDE CYCLASE_DEHYDRASE AND LIPID TRANSPORT SUPERFAMILY PROTEIN"/>
    <property type="match status" value="1"/>
</dbReference>
<dbReference type="Proteomes" id="UP000607559">
    <property type="component" value="Unassembled WGS sequence"/>
</dbReference>
<dbReference type="InterPro" id="IPR047137">
    <property type="entry name" value="ORF3"/>
</dbReference>
<evidence type="ECO:0000313" key="3">
    <source>
        <dbReference type="EMBL" id="GGA99225.1"/>
    </source>
</evidence>
<evidence type="ECO:0000256" key="1">
    <source>
        <dbReference type="ARBA" id="ARBA00008918"/>
    </source>
</evidence>
<dbReference type="CDD" id="cd07817">
    <property type="entry name" value="SRPBCC_8"/>
    <property type="match status" value="1"/>
</dbReference>
<gene>
    <name evidence="3" type="ORF">GCM10011511_23170</name>
</gene>
<dbReference type="SUPFAM" id="SSF55961">
    <property type="entry name" value="Bet v1-like"/>
    <property type="match status" value="1"/>
</dbReference>
<evidence type="ECO:0000313" key="4">
    <source>
        <dbReference type="Proteomes" id="UP000607559"/>
    </source>
</evidence>
<evidence type="ECO:0000259" key="2">
    <source>
        <dbReference type="Pfam" id="PF03364"/>
    </source>
</evidence>
<dbReference type="InterPro" id="IPR005031">
    <property type="entry name" value="COQ10_START"/>
</dbReference>